<comment type="subcellular location">
    <subcellularLocation>
        <location evidence="1">Cell membrane</location>
        <topology evidence="1">Multi-pass membrane protein</topology>
    </subcellularLocation>
</comment>
<dbReference type="PANTHER" id="PTHR34582">
    <property type="entry name" value="UPF0702 TRANSMEMBRANE PROTEIN YCAP"/>
    <property type="match status" value="1"/>
</dbReference>
<evidence type="ECO:0000256" key="4">
    <source>
        <dbReference type="ARBA" id="ARBA00022692"/>
    </source>
</evidence>
<keyword evidence="5 7" id="KW-1133">Transmembrane helix</keyword>
<organism evidence="9 10">
    <name type="scientific">Candidatus Stercoripulliclostridium merdipullorum</name>
    <dbReference type="NCBI Taxonomy" id="2840952"/>
    <lineage>
        <taxon>Bacteria</taxon>
        <taxon>Bacillati</taxon>
        <taxon>Bacillota</taxon>
        <taxon>Clostridia</taxon>
        <taxon>Eubacteriales</taxon>
        <taxon>Candidatus Stercoripulliclostridium</taxon>
    </lineage>
</organism>
<dbReference type="InterPro" id="IPR023090">
    <property type="entry name" value="UPF0702_alpha/beta_dom_sf"/>
</dbReference>
<feature type="domain" description="YetF C-terminal" evidence="8">
    <location>
        <begin position="79"/>
        <end position="198"/>
    </location>
</feature>
<comment type="caution">
    <text evidence="9">The sequence shown here is derived from an EMBL/GenBank/DDBJ whole genome shotgun (WGS) entry which is preliminary data.</text>
</comment>
<keyword evidence="6 7" id="KW-0472">Membrane</keyword>
<evidence type="ECO:0000256" key="6">
    <source>
        <dbReference type="ARBA" id="ARBA00023136"/>
    </source>
</evidence>
<evidence type="ECO:0000313" key="9">
    <source>
        <dbReference type="EMBL" id="HIU99764.1"/>
    </source>
</evidence>
<dbReference type="AlphaFoldDB" id="A0A9D1NBF9"/>
<protein>
    <submittedName>
        <fullName evidence="9">DUF421 domain-containing protein</fullName>
    </submittedName>
</protein>
<reference evidence="9" key="1">
    <citation type="submission" date="2020-10" db="EMBL/GenBank/DDBJ databases">
        <authorList>
            <person name="Gilroy R."/>
        </authorList>
    </citation>
    <scope>NUCLEOTIDE SEQUENCE</scope>
    <source>
        <strain evidence="9">23406</strain>
    </source>
</reference>
<evidence type="ECO:0000256" key="3">
    <source>
        <dbReference type="ARBA" id="ARBA00022475"/>
    </source>
</evidence>
<name>A0A9D1NBF9_9FIRM</name>
<accession>A0A9D1NBF9</accession>
<evidence type="ECO:0000256" key="5">
    <source>
        <dbReference type="ARBA" id="ARBA00022989"/>
    </source>
</evidence>
<dbReference type="EMBL" id="DVOH01000013">
    <property type="protein sequence ID" value="HIU99764.1"/>
    <property type="molecule type" value="Genomic_DNA"/>
</dbReference>
<comment type="similarity">
    <text evidence="2">Belongs to the UPF0702 family.</text>
</comment>
<gene>
    <name evidence="9" type="ORF">IAB14_01460</name>
</gene>
<dbReference type="Gene3D" id="3.30.240.20">
    <property type="entry name" value="bsu07140 like domains"/>
    <property type="match status" value="1"/>
</dbReference>
<sequence length="220" mass="24506">MLVILTRTILIFLLLLLGLRLMGKRQIGELQPFEFVITLAVAELACTPMQDNSIPLVYGLIPVLTVFVLHYFMTLLSTKSVRFRKVLNGKPMIVVDRDGINSENLKKLNMNVNDLLESIRNAGYFSVEQVAYAIVETNGNVSVLEREGAPVPQSVPVGLIVEGRHIDCNFSVCGRKKEEIDAYLNRKGLNVKDIVLLTTEGKKLFVQPKEGAFFVEEVGA</sequence>
<evidence type="ECO:0000256" key="7">
    <source>
        <dbReference type="SAM" id="Phobius"/>
    </source>
</evidence>
<evidence type="ECO:0000259" key="8">
    <source>
        <dbReference type="Pfam" id="PF04239"/>
    </source>
</evidence>
<dbReference type="PANTHER" id="PTHR34582:SF6">
    <property type="entry name" value="UPF0702 TRANSMEMBRANE PROTEIN YCAP"/>
    <property type="match status" value="1"/>
</dbReference>
<evidence type="ECO:0000313" key="10">
    <source>
        <dbReference type="Proteomes" id="UP000886891"/>
    </source>
</evidence>
<feature type="transmembrane region" description="Helical" evidence="7">
    <location>
        <begin position="56"/>
        <end position="76"/>
    </location>
</feature>
<evidence type="ECO:0000256" key="2">
    <source>
        <dbReference type="ARBA" id="ARBA00006448"/>
    </source>
</evidence>
<dbReference type="Pfam" id="PF04239">
    <property type="entry name" value="DUF421"/>
    <property type="match status" value="1"/>
</dbReference>
<keyword evidence="4 7" id="KW-0812">Transmembrane</keyword>
<dbReference type="InterPro" id="IPR007353">
    <property type="entry name" value="DUF421"/>
</dbReference>
<keyword evidence="3" id="KW-1003">Cell membrane</keyword>
<evidence type="ECO:0000256" key="1">
    <source>
        <dbReference type="ARBA" id="ARBA00004651"/>
    </source>
</evidence>
<dbReference type="GO" id="GO:0005886">
    <property type="term" value="C:plasma membrane"/>
    <property type="evidence" value="ECO:0007669"/>
    <property type="project" value="UniProtKB-SubCell"/>
</dbReference>
<dbReference type="Proteomes" id="UP000886891">
    <property type="component" value="Unassembled WGS sequence"/>
</dbReference>
<reference evidence="9" key="2">
    <citation type="journal article" date="2021" name="PeerJ">
        <title>Extensive microbial diversity within the chicken gut microbiome revealed by metagenomics and culture.</title>
        <authorList>
            <person name="Gilroy R."/>
            <person name="Ravi A."/>
            <person name="Getino M."/>
            <person name="Pursley I."/>
            <person name="Horton D.L."/>
            <person name="Alikhan N.F."/>
            <person name="Baker D."/>
            <person name="Gharbi K."/>
            <person name="Hall N."/>
            <person name="Watson M."/>
            <person name="Adriaenssens E.M."/>
            <person name="Foster-Nyarko E."/>
            <person name="Jarju S."/>
            <person name="Secka A."/>
            <person name="Antonio M."/>
            <person name="Oren A."/>
            <person name="Chaudhuri R.R."/>
            <person name="La Ragione R."/>
            <person name="Hildebrand F."/>
            <person name="Pallen M.J."/>
        </authorList>
    </citation>
    <scope>NUCLEOTIDE SEQUENCE</scope>
    <source>
        <strain evidence="9">23406</strain>
    </source>
</reference>
<proteinExistence type="inferred from homology"/>